<protein>
    <submittedName>
        <fullName evidence="2">Uncharacterized protein</fullName>
    </submittedName>
</protein>
<evidence type="ECO:0000313" key="5">
    <source>
        <dbReference type="Proteomes" id="UP000302139"/>
    </source>
</evidence>
<dbReference type="Proteomes" id="UP000302139">
    <property type="component" value="Unassembled WGS sequence"/>
</dbReference>
<evidence type="ECO:0000313" key="2">
    <source>
        <dbReference type="EMBL" id="GDY67380.1"/>
    </source>
</evidence>
<evidence type="ECO:0000313" key="3">
    <source>
        <dbReference type="EMBL" id="GDY72324.1"/>
    </source>
</evidence>
<gene>
    <name evidence="2" type="ORF">SAV14893_067730</name>
    <name evidence="3" type="ORF">SAV31267_018090</name>
</gene>
<dbReference type="Proteomes" id="UP000299211">
    <property type="component" value="Unassembled WGS sequence"/>
</dbReference>
<reference evidence="2 5" key="2">
    <citation type="submission" date="2019-04" db="EMBL/GenBank/DDBJ databases">
        <title>Draft genome sequences of Streptomyces avermitilis NBRC 14893.</title>
        <authorList>
            <person name="Komaki H."/>
            <person name="Tamura T."/>
            <person name="Hosoyama A."/>
        </authorList>
    </citation>
    <scope>NUCLEOTIDE SEQUENCE [LARGE SCALE GENOMIC DNA]</scope>
    <source>
        <strain evidence="2 5">NBRC 14893</strain>
    </source>
</reference>
<proteinExistence type="predicted"/>
<feature type="region of interest" description="Disordered" evidence="1">
    <location>
        <begin position="1"/>
        <end position="28"/>
    </location>
</feature>
<accession>A0A4D4M666</accession>
<dbReference type="AlphaFoldDB" id="A0A4D4M666"/>
<reference evidence="3 4" key="1">
    <citation type="submission" date="2019-04" db="EMBL/GenBank/DDBJ databases">
        <title>Draft genome sequences of Streptomyces avermitilis ATCC 31267.</title>
        <authorList>
            <person name="Komaki H."/>
            <person name="Tamura T."/>
            <person name="Hosoyama A."/>
        </authorList>
    </citation>
    <scope>NUCLEOTIDE SEQUENCE [LARGE SCALE GENOMIC DNA]</scope>
    <source>
        <strain evidence="3 4">ATCC 31267</strain>
    </source>
</reference>
<comment type="caution">
    <text evidence="2">The sequence shown here is derived from an EMBL/GenBank/DDBJ whole genome shotgun (WGS) entry which is preliminary data.</text>
</comment>
<sequence>MPGPAAATGRMRRQRERHEGAFETDRHPHVGTAREVVEDRTVYGAVIVTAEEPQPPTTSAAGVLSVTRHLVKLATAGLAHGQPGRRQDR</sequence>
<feature type="compositionally biased region" description="Basic and acidic residues" evidence="1">
    <location>
        <begin position="16"/>
        <end position="28"/>
    </location>
</feature>
<dbReference type="EMBL" id="BJHX01000001">
    <property type="protein sequence ID" value="GDY67380.1"/>
    <property type="molecule type" value="Genomic_DNA"/>
</dbReference>
<evidence type="ECO:0000256" key="1">
    <source>
        <dbReference type="SAM" id="MobiDB-lite"/>
    </source>
</evidence>
<dbReference type="EMBL" id="BJHY01000001">
    <property type="protein sequence ID" value="GDY72324.1"/>
    <property type="molecule type" value="Genomic_DNA"/>
</dbReference>
<organism evidence="2 5">
    <name type="scientific">Streptomyces avermitilis</name>
    <dbReference type="NCBI Taxonomy" id="33903"/>
    <lineage>
        <taxon>Bacteria</taxon>
        <taxon>Bacillati</taxon>
        <taxon>Actinomycetota</taxon>
        <taxon>Actinomycetes</taxon>
        <taxon>Kitasatosporales</taxon>
        <taxon>Streptomycetaceae</taxon>
        <taxon>Streptomyces</taxon>
    </lineage>
</organism>
<name>A0A4D4M666_STRAX</name>
<evidence type="ECO:0000313" key="4">
    <source>
        <dbReference type="Proteomes" id="UP000299211"/>
    </source>
</evidence>